<comment type="caution">
    <text evidence="9">The sequence shown here is derived from an EMBL/GenBank/DDBJ whole genome shotgun (WGS) entry which is preliminary data.</text>
</comment>
<feature type="transmembrane region" description="Helical" evidence="8">
    <location>
        <begin position="330"/>
        <end position="349"/>
    </location>
</feature>
<dbReference type="PIRSF" id="PIRSF500217">
    <property type="entry name" value="AlgI"/>
    <property type="match status" value="1"/>
</dbReference>
<evidence type="ECO:0000256" key="8">
    <source>
        <dbReference type="SAM" id="Phobius"/>
    </source>
</evidence>
<dbReference type="AlphaFoldDB" id="A0A9D1DCC7"/>
<accession>A0A9D1DCC7</accession>
<dbReference type="PANTHER" id="PTHR13285">
    <property type="entry name" value="ACYLTRANSFERASE"/>
    <property type="match status" value="1"/>
</dbReference>
<keyword evidence="7" id="KW-0808">Transferase</keyword>
<keyword evidence="4 8" id="KW-0812">Transmembrane</keyword>
<dbReference type="PANTHER" id="PTHR13285:SF18">
    <property type="entry name" value="PROTEIN-CYSTEINE N-PALMITOYLTRANSFERASE RASP"/>
    <property type="match status" value="1"/>
</dbReference>
<evidence type="ECO:0000256" key="5">
    <source>
        <dbReference type="ARBA" id="ARBA00022989"/>
    </source>
</evidence>
<dbReference type="GO" id="GO:0042121">
    <property type="term" value="P:alginic acid biosynthetic process"/>
    <property type="evidence" value="ECO:0007669"/>
    <property type="project" value="InterPro"/>
</dbReference>
<evidence type="ECO:0000256" key="1">
    <source>
        <dbReference type="ARBA" id="ARBA00004651"/>
    </source>
</evidence>
<keyword evidence="6 7" id="KW-0472">Membrane</keyword>
<reference evidence="9" key="1">
    <citation type="submission" date="2020-10" db="EMBL/GenBank/DDBJ databases">
        <authorList>
            <person name="Gilroy R."/>
        </authorList>
    </citation>
    <scope>NUCLEOTIDE SEQUENCE</scope>
    <source>
        <strain evidence="9">CHK184-25365</strain>
    </source>
</reference>
<dbReference type="GO" id="GO:0005886">
    <property type="term" value="C:plasma membrane"/>
    <property type="evidence" value="ECO:0007669"/>
    <property type="project" value="UniProtKB-SubCell"/>
</dbReference>
<feature type="transmembrane region" description="Helical" evidence="8">
    <location>
        <begin position="47"/>
        <end position="66"/>
    </location>
</feature>
<protein>
    <submittedName>
        <fullName evidence="9">MBOAT family protein</fullName>
    </submittedName>
</protein>
<name>A0A9D1DCC7_9FIRM</name>
<evidence type="ECO:0000313" key="9">
    <source>
        <dbReference type="EMBL" id="HIR41132.1"/>
    </source>
</evidence>
<evidence type="ECO:0000256" key="4">
    <source>
        <dbReference type="ARBA" id="ARBA00022692"/>
    </source>
</evidence>
<comment type="similarity">
    <text evidence="2 7">Belongs to the membrane-bound acyltransferase family.</text>
</comment>
<dbReference type="Pfam" id="PF03062">
    <property type="entry name" value="MBOAT"/>
    <property type="match status" value="1"/>
</dbReference>
<dbReference type="InterPro" id="IPR004299">
    <property type="entry name" value="MBOAT_fam"/>
</dbReference>
<feature type="transmembrane region" description="Helical" evidence="8">
    <location>
        <begin position="228"/>
        <end position="248"/>
    </location>
</feature>
<dbReference type="InterPro" id="IPR024194">
    <property type="entry name" value="Ac/AlaTfrase_AlgI/DltB"/>
</dbReference>
<feature type="transmembrane region" description="Helical" evidence="8">
    <location>
        <begin position="78"/>
        <end position="96"/>
    </location>
</feature>
<feature type="transmembrane region" description="Helical" evidence="8">
    <location>
        <begin position="147"/>
        <end position="166"/>
    </location>
</feature>
<evidence type="ECO:0000313" key="10">
    <source>
        <dbReference type="Proteomes" id="UP000886749"/>
    </source>
</evidence>
<dbReference type="EMBL" id="DVGY01000105">
    <property type="protein sequence ID" value="HIR41132.1"/>
    <property type="molecule type" value="Genomic_DNA"/>
</dbReference>
<feature type="transmembrane region" description="Helical" evidence="8">
    <location>
        <begin position="361"/>
        <end position="378"/>
    </location>
</feature>
<dbReference type="GO" id="GO:0016746">
    <property type="term" value="F:acyltransferase activity"/>
    <property type="evidence" value="ECO:0007669"/>
    <property type="project" value="UniProtKB-KW"/>
</dbReference>
<proteinExistence type="inferred from homology"/>
<feature type="transmembrane region" description="Helical" evidence="8">
    <location>
        <begin position="441"/>
        <end position="466"/>
    </location>
</feature>
<evidence type="ECO:0000256" key="7">
    <source>
        <dbReference type="PIRNR" id="PIRNR016636"/>
    </source>
</evidence>
<evidence type="ECO:0000256" key="2">
    <source>
        <dbReference type="ARBA" id="ARBA00010323"/>
    </source>
</evidence>
<evidence type="ECO:0000256" key="6">
    <source>
        <dbReference type="ARBA" id="ARBA00023136"/>
    </source>
</evidence>
<feature type="transmembrane region" description="Helical" evidence="8">
    <location>
        <begin position="407"/>
        <end position="429"/>
    </location>
</feature>
<dbReference type="PIRSF" id="PIRSF016636">
    <property type="entry name" value="AlgI_DltB"/>
    <property type="match status" value="1"/>
</dbReference>
<feature type="transmembrane region" description="Helical" evidence="8">
    <location>
        <begin position="116"/>
        <end position="135"/>
    </location>
</feature>
<keyword evidence="5 8" id="KW-1133">Transmembrane helix</keyword>
<organism evidence="9 10">
    <name type="scientific">Candidatus Egerieicola pullicola</name>
    <dbReference type="NCBI Taxonomy" id="2840775"/>
    <lineage>
        <taxon>Bacteria</taxon>
        <taxon>Bacillati</taxon>
        <taxon>Bacillota</taxon>
        <taxon>Clostridia</taxon>
        <taxon>Eubacteriales</taxon>
        <taxon>Oscillospiraceae</taxon>
        <taxon>Oscillospiraceae incertae sedis</taxon>
        <taxon>Candidatus Egerieicola</taxon>
    </lineage>
</organism>
<keyword evidence="3 7" id="KW-1003">Cell membrane</keyword>
<evidence type="ECO:0000256" key="3">
    <source>
        <dbReference type="ARBA" id="ARBA00022475"/>
    </source>
</evidence>
<comment type="subcellular location">
    <subcellularLocation>
        <location evidence="1">Cell membrane</location>
        <topology evidence="1">Multi-pass membrane protein</topology>
    </subcellularLocation>
</comment>
<keyword evidence="7" id="KW-0012">Acyltransferase</keyword>
<dbReference type="Proteomes" id="UP000886749">
    <property type="component" value="Unassembled WGS sequence"/>
</dbReference>
<sequence>MVFSSMLFVFLFLVLNLLTIRFCRTTKAQNVALLIFSLVFYGWGGPRFLLLLMGMVFICWLGARLLDSAPNQKRRKFFLVLTLILSLGLLVFFKYTGFICENLQFLTGFPTIIPQIVLPIGISFYTFQLISYVIDVYRGEVRAQKKYWMLLLYAGLFHQCVAGPIIRYKDVNDEILHRRIRSSEVSRGITRFCIGLAKKAVLANSCAALADSLLPLDNLQTLQTTPSAGLLLGGLCYMFQIYLDFSAYSDMAIGMGLMSGFHYKENFNYPYIADSVTEFWRRWHISLSSFFRDYVYIPLGGNRRGLPRQIFNLFVVWLLTGVWHGASWNYILWGLYFFVFLVLEKLFWLKSPLHRCKPINHILLLIVVYFSWLLFRFTDLGMLGTVLQGIFGGTGAGFTSPAVELNWLNNCFFLIFCAIACTPIGSYLHRLFQYQGGRHPVIAKGLAVFDVLLPAGLLILSAMALVGDSYNPFLYFQF</sequence>
<reference evidence="9" key="2">
    <citation type="journal article" date="2021" name="PeerJ">
        <title>Extensive microbial diversity within the chicken gut microbiome revealed by metagenomics and culture.</title>
        <authorList>
            <person name="Gilroy R."/>
            <person name="Ravi A."/>
            <person name="Getino M."/>
            <person name="Pursley I."/>
            <person name="Horton D.L."/>
            <person name="Alikhan N.F."/>
            <person name="Baker D."/>
            <person name="Gharbi K."/>
            <person name="Hall N."/>
            <person name="Watson M."/>
            <person name="Adriaenssens E.M."/>
            <person name="Foster-Nyarko E."/>
            <person name="Jarju S."/>
            <person name="Secka A."/>
            <person name="Antonio M."/>
            <person name="Oren A."/>
            <person name="Chaudhuri R.R."/>
            <person name="La Ragione R."/>
            <person name="Hildebrand F."/>
            <person name="Pallen M.J."/>
        </authorList>
    </citation>
    <scope>NUCLEOTIDE SEQUENCE</scope>
    <source>
        <strain evidence="9">CHK184-25365</strain>
    </source>
</reference>
<gene>
    <name evidence="9" type="ORF">IAB36_04830</name>
</gene>
<dbReference type="InterPro" id="IPR051085">
    <property type="entry name" value="MB_O-acyltransferase"/>
</dbReference>
<dbReference type="InterPro" id="IPR028362">
    <property type="entry name" value="AlgI"/>
</dbReference>